<dbReference type="AlphaFoldDB" id="A0A974BTX9"/>
<sequence length="101" mass="12013">MCIIWWHRKSVFYFPPSQEMVHKRLKRRTNGIKWLCEEGNDTRAYCARRLMDNTSWTDALTLKRLLIKAHGKDPSRHKPVYFTTFSHKHSIDVPRVTSGVK</sequence>
<organism evidence="1 2">
    <name type="scientific">Xenopus laevis</name>
    <name type="common">African clawed frog</name>
    <dbReference type="NCBI Taxonomy" id="8355"/>
    <lineage>
        <taxon>Eukaryota</taxon>
        <taxon>Metazoa</taxon>
        <taxon>Chordata</taxon>
        <taxon>Craniata</taxon>
        <taxon>Vertebrata</taxon>
        <taxon>Euteleostomi</taxon>
        <taxon>Amphibia</taxon>
        <taxon>Batrachia</taxon>
        <taxon>Anura</taxon>
        <taxon>Pipoidea</taxon>
        <taxon>Pipidae</taxon>
        <taxon>Xenopodinae</taxon>
        <taxon>Xenopus</taxon>
        <taxon>Xenopus</taxon>
    </lineage>
</organism>
<proteinExistence type="predicted"/>
<dbReference type="Proteomes" id="UP000694892">
    <property type="component" value="Chromosome 9_10S"/>
</dbReference>
<accession>A0A974BTX9</accession>
<reference evidence="2" key="1">
    <citation type="journal article" date="2016" name="Nature">
        <title>Genome evolution in the allotetraploid frog Xenopus laevis.</title>
        <authorList>
            <person name="Session A.M."/>
            <person name="Uno Y."/>
            <person name="Kwon T."/>
            <person name="Chapman J.A."/>
            <person name="Toyoda A."/>
            <person name="Takahashi S."/>
            <person name="Fukui A."/>
            <person name="Hikosaka A."/>
            <person name="Suzuki A."/>
            <person name="Kondo M."/>
            <person name="van Heeringen S.J."/>
            <person name="Quigley I."/>
            <person name="Heinz S."/>
            <person name="Ogino H."/>
            <person name="Ochi H."/>
            <person name="Hellsten U."/>
            <person name="Lyons J.B."/>
            <person name="Simakov O."/>
            <person name="Putnam N."/>
            <person name="Stites J."/>
            <person name="Kuroki Y."/>
            <person name="Tanaka T."/>
            <person name="Michiue T."/>
            <person name="Watanabe M."/>
            <person name="Bogdanovic O."/>
            <person name="Lister R."/>
            <person name="Georgiou G."/>
            <person name="Paranjpe S.S."/>
            <person name="van Kruijsbergen I."/>
            <person name="Shu S."/>
            <person name="Carlson J."/>
            <person name="Kinoshita T."/>
            <person name="Ohta Y."/>
            <person name="Mawaribuchi S."/>
            <person name="Jenkins J."/>
            <person name="Grimwood J."/>
            <person name="Schmutz J."/>
            <person name="Mitros T."/>
            <person name="Mozaffari S.V."/>
            <person name="Suzuki Y."/>
            <person name="Haramoto Y."/>
            <person name="Yamamoto T.S."/>
            <person name="Takagi C."/>
            <person name="Heald R."/>
            <person name="Miller K."/>
            <person name="Haudenschild C."/>
            <person name="Kitzman J."/>
            <person name="Nakayama T."/>
            <person name="Izutsu Y."/>
            <person name="Robert J."/>
            <person name="Fortriede J."/>
            <person name="Burns K."/>
            <person name="Lotay V."/>
            <person name="Karimi K."/>
            <person name="Yasuoka Y."/>
            <person name="Dichmann D.S."/>
            <person name="Flajnik M.F."/>
            <person name="Houston D.W."/>
            <person name="Shendure J."/>
            <person name="DuPasquier L."/>
            <person name="Vize P.D."/>
            <person name="Zorn A.M."/>
            <person name="Ito M."/>
            <person name="Marcotte E.M."/>
            <person name="Wallingford J.B."/>
            <person name="Ito Y."/>
            <person name="Asashima M."/>
            <person name="Ueno N."/>
            <person name="Matsuda Y."/>
            <person name="Veenstra G.J."/>
            <person name="Fujiyama A."/>
            <person name="Harland R.M."/>
            <person name="Taira M."/>
            <person name="Rokhsar D.S."/>
        </authorList>
    </citation>
    <scope>NUCLEOTIDE SEQUENCE [LARGE SCALE GENOMIC DNA]</scope>
    <source>
        <strain evidence="2">J</strain>
    </source>
</reference>
<dbReference type="EMBL" id="CM004483">
    <property type="protein sequence ID" value="OCT60760.1"/>
    <property type="molecule type" value="Genomic_DNA"/>
</dbReference>
<evidence type="ECO:0000313" key="2">
    <source>
        <dbReference type="Proteomes" id="UP000694892"/>
    </source>
</evidence>
<gene>
    <name evidence="1" type="ORF">XELAEV_18046782mg</name>
</gene>
<evidence type="ECO:0000313" key="1">
    <source>
        <dbReference type="EMBL" id="OCT60760.1"/>
    </source>
</evidence>
<name>A0A974BTX9_XENLA</name>
<protein>
    <submittedName>
        <fullName evidence="1">Uncharacterized protein</fullName>
    </submittedName>
</protein>